<dbReference type="EMBL" id="BMAW01048310">
    <property type="protein sequence ID" value="GFS65279.1"/>
    <property type="molecule type" value="Genomic_DNA"/>
</dbReference>
<proteinExistence type="predicted"/>
<organism evidence="2 3">
    <name type="scientific">Nephila pilipes</name>
    <name type="common">Giant wood spider</name>
    <name type="synonym">Nephila maculata</name>
    <dbReference type="NCBI Taxonomy" id="299642"/>
    <lineage>
        <taxon>Eukaryota</taxon>
        <taxon>Metazoa</taxon>
        <taxon>Ecdysozoa</taxon>
        <taxon>Arthropoda</taxon>
        <taxon>Chelicerata</taxon>
        <taxon>Arachnida</taxon>
        <taxon>Araneae</taxon>
        <taxon>Araneomorphae</taxon>
        <taxon>Entelegynae</taxon>
        <taxon>Araneoidea</taxon>
        <taxon>Nephilidae</taxon>
        <taxon>Nephila</taxon>
    </lineage>
</organism>
<reference evidence="2" key="1">
    <citation type="submission" date="2020-08" db="EMBL/GenBank/DDBJ databases">
        <title>Multicomponent nature underlies the extraordinary mechanical properties of spider dragline silk.</title>
        <authorList>
            <person name="Kono N."/>
            <person name="Nakamura H."/>
            <person name="Mori M."/>
            <person name="Yoshida Y."/>
            <person name="Ohtoshi R."/>
            <person name="Malay A.D."/>
            <person name="Moran D.A.P."/>
            <person name="Tomita M."/>
            <person name="Numata K."/>
            <person name="Arakawa K."/>
        </authorList>
    </citation>
    <scope>NUCLEOTIDE SEQUENCE</scope>
</reference>
<gene>
    <name evidence="1" type="ORF">NPIL_326891</name>
    <name evidence="2" type="ORF">NPIL_65771</name>
</gene>
<evidence type="ECO:0000313" key="3">
    <source>
        <dbReference type="Proteomes" id="UP000887013"/>
    </source>
</evidence>
<evidence type="ECO:0000313" key="2">
    <source>
        <dbReference type="EMBL" id="GFT57025.1"/>
    </source>
</evidence>
<dbReference type="AlphaFoldDB" id="A0A8X6PAB3"/>
<name>A0A8X6PAB3_NEPPI</name>
<sequence length="95" mass="10805">MIPGTPSKTSINSCNNRKKKFVRSSVMTVKTTETKSERTIVSDCFSETEKAGIQFVQFLVQDFSEVRGTSLNLPDWVPKSLERVTNIWYDQLVVT</sequence>
<evidence type="ECO:0000313" key="1">
    <source>
        <dbReference type="EMBL" id="GFS65279.1"/>
    </source>
</evidence>
<dbReference type="Proteomes" id="UP000887013">
    <property type="component" value="Unassembled WGS sequence"/>
</dbReference>
<protein>
    <submittedName>
        <fullName evidence="2">Uncharacterized protein</fullName>
    </submittedName>
</protein>
<dbReference type="EMBL" id="BMAW01113420">
    <property type="protein sequence ID" value="GFT57025.1"/>
    <property type="molecule type" value="Genomic_DNA"/>
</dbReference>
<keyword evidence="3" id="KW-1185">Reference proteome</keyword>
<accession>A0A8X6PAB3</accession>
<comment type="caution">
    <text evidence="2">The sequence shown here is derived from an EMBL/GenBank/DDBJ whole genome shotgun (WGS) entry which is preliminary data.</text>
</comment>